<evidence type="ECO:0000256" key="1">
    <source>
        <dbReference type="SAM" id="SignalP"/>
    </source>
</evidence>
<dbReference type="Pfam" id="PF09044">
    <property type="entry name" value="Kp4"/>
    <property type="match status" value="1"/>
</dbReference>
<organism evidence="3 4">
    <name type="scientific">Rhypophila decipiens</name>
    <dbReference type="NCBI Taxonomy" id="261697"/>
    <lineage>
        <taxon>Eukaryota</taxon>
        <taxon>Fungi</taxon>
        <taxon>Dikarya</taxon>
        <taxon>Ascomycota</taxon>
        <taxon>Pezizomycotina</taxon>
        <taxon>Sordariomycetes</taxon>
        <taxon>Sordariomycetidae</taxon>
        <taxon>Sordariales</taxon>
        <taxon>Naviculisporaceae</taxon>
        <taxon>Rhypophila</taxon>
    </lineage>
</organism>
<dbReference type="Gene3D" id="3.30.430.10">
    <property type="entry name" value="Killer Toxin P4, subunit A"/>
    <property type="match status" value="1"/>
</dbReference>
<accession>A0AAN6XZ31</accession>
<dbReference type="InterPro" id="IPR015131">
    <property type="entry name" value="Killer_tox_Kp4"/>
</dbReference>
<comment type="caution">
    <text evidence="3">The sequence shown here is derived from an EMBL/GenBank/DDBJ whole genome shotgun (WGS) entry which is preliminary data.</text>
</comment>
<keyword evidence="1" id="KW-0732">Signal</keyword>
<proteinExistence type="predicted"/>
<feature type="domain" description="Killer toxin Kp4" evidence="2">
    <location>
        <begin position="16"/>
        <end position="145"/>
    </location>
</feature>
<evidence type="ECO:0000259" key="2">
    <source>
        <dbReference type="Pfam" id="PF09044"/>
    </source>
</evidence>
<keyword evidence="4" id="KW-1185">Reference proteome</keyword>
<reference evidence="3" key="2">
    <citation type="submission" date="2023-05" db="EMBL/GenBank/DDBJ databases">
        <authorList>
            <consortium name="Lawrence Berkeley National Laboratory"/>
            <person name="Steindorff A."/>
            <person name="Hensen N."/>
            <person name="Bonometti L."/>
            <person name="Westerberg I."/>
            <person name="Brannstrom I.O."/>
            <person name="Guillou S."/>
            <person name="Cros-Aarteil S."/>
            <person name="Calhoun S."/>
            <person name="Haridas S."/>
            <person name="Kuo A."/>
            <person name="Mondo S."/>
            <person name="Pangilinan J."/>
            <person name="Riley R."/>
            <person name="Labutti K."/>
            <person name="Andreopoulos B."/>
            <person name="Lipzen A."/>
            <person name="Chen C."/>
            <person name="Yanf M."/>
            <person name="Daum C."/>
            <person name="Ng V."/>
            <person name="Clum A."/>
            <person name="Ohm R."/>
            <person name="Martin F."/>
            <person name="Silar P."/>
            <person name="Natvig D."/>
            <person name="Lalanne C."/>
            <person name="Gautier V."/>
            <person name="Ament-Velasquez S.L."/>
            <person name="Kruys A."/>
            <person name="Hutchinson M.I."/>
            <person name="Powell A.J."/>
            <person name="Barry K."/>
            <person name="Miller A.N."/>
            <person name="Grigoriev I.V."/>
            <person name="Debuchy R."/>
            <person name="Gladieux P."/>
            <person name="Thoren M.H."/>
            <person name="Johannesson H."/>
        </authorList>
    </citation>
    <scope>NUCLEOTIDE SEQUENCE</scope>
    <source>
        <strain evidence="3">PSN293</strain>
    </source>
</reference>
<evidence type="ECO:0000313" key="3">
    <source>
        <dbReference type="EMBL" id="KAK4209246.1"/>
    </source>
</evidence>
<feature type="chain" id="PRO_5043050776" evidence="1">
    <location>
        <begin position="27"/>
        <end position="153"/>
    </location>
</feature>
<gene>
    <name evidence="3" type="ORF">QBC37DRAFT_450791</name>
</gene>
<protein>
    <submittedName>
        <fullName evidence="3">Killer toxin</fullName>
    </submittedName>
</protein>
<dbReference type="InterPro" id="IPR011329">
    <property type="entry name" value="Killer_tox_Kp4/SMK"/>
</dbReference>
<dbReference type="AlphaFoldDB" id="A0AAN6XZ31"/>
<dbReference type="GO" id="GO:0005576">
    <property type="term" value="C:extracellular region"/>
    <property type="evidence" value="ECO:0007669"/>
    <property type="project" value="InterPro"/>
</dbReference>
<dbReference type="EMBL" id="MU858211">
    <property type="protein sequence ID" value="KAK4209246.1"/>
    <property type="molecule type" value="Genomic_DNA"/>
</dbReference>
<reference evidence="3" key="1">
    <citation type="journal article" date="2023" name="Mol. Phylogenet. Evol.">
        <title>Genome-scale phylogeny and comparative genomics of the fungal order Sordariales.</title>
        <authorList>
            <person name="Hensen N."/>
            <person name="Bonometti L."/>
            <person name="Westerberg I."/>
            <person name="Brannstrom I.O."/>
            <person name="Guillou S."/>
            <person name="Cros-Aarteil S."/>
            <person name="Calhoun S."/>
            <person name="Haridas S."/>
            <person name="Kuo A."/>
            <person name="Mondo S."/>
            <person name="Pangilinan J."/>
            <person name="Riley R."/>
            <person name="LaButti K."/>
            <person name="Andreopoulos B."/>
            <person name="Lipzen A."/>
            <person name="Chen C."/>
            <person name="Yan M."/>
            <person name="Daum C."/>
            <person name="Ng V."/>
            <person name="Clum A."/>
            <person name="Steindorff A."/>
            <person name="Ohm R.A."/>
            <person name="Martin F."/>
            <person name="Silar P."/>
            <person name="Natvig D.O."/>
            <person name="Lalanne C."/>
            <person name="Gautier V."/>
            <person name="Ament-Velasquez S.L."/>
            <person name="Kruys A."/>
            <person name="Hutchinson M.I."/>
            <person name="Powell A.J."/>
            <person name="Barry K."/>
            <person name="Miller A.N."/>
            <person name="Grigoriev I.V."/>
            <person name="Debuchy R."/>
            <person name="Gladieux P."/>
            <person name="Hiltunen Thoren M."/>
            <person name="Johannesson H."/>
        </authorList>
    </citation>
    <scope>NUCLEOTIDE SEQUENCE</scope>
    <source>
        <strain evidence="3">PSN293</strain>
    </source>
</reference>
<feature type="signal peptide" evidence="1">
    <location>
        <begin position="1"/>
        <end position="26"/>
    </location>
</feature>
<dbReference type="SUPFAM" id="SSF55221">
    <property type="entry name" value="Yeast killer toxins"/>
    <property type="match status" value="1"/>
</dbReference>
<sequence length="153" mass="16364">MFGNSFSQHARAAVFLLLTATAQTNALGINCRGSGLCDFFLNTAISGNEAKVLSDWIQGISAEGYTPPVMAQNRMYKNGEQIACYIRSSICAFVQNAPGDTSLADIRRLAPEIPGHKCKVCGSVPTGYPGNNDVKHGQLTFNYVKHSCGNGIC</sequence>
<dbReference type="Proteomes" id="UP001301769">
    <property type="component" value="Unassembled WGS sequence"/>
</dbReference>
<name>A0AAN6XZ31_9PEZI</name>
<evidence type="ECO:0000313" key="4">
    <source>
        <dbReference type="Proteomes" id="UP001301769"/>
    </source>
</evidence>